<keyword evidence="1" id="KW-0732">Signal</keyword>
<comment type="caution">
    <text evidence="2">The sequence shown here is derived from an EMBL/GenBank/DDBJ whole genome shotgun (WGS) entry which is preliminary data.</text>
</comment>
<gene>
    <name evidence="2" type="ORF">ACFSW8_06220</name>
</gene>
<evidence type="ECO:0000313" key="3">
    <source>
        <dbReference type="Proteomes" id="UP001597389"/>
    </source>
</evidence>
<organism evidence="2 3">
    <name type="scientific">Rubritalea tangerina</name>
    <dbReference type="NCBI Taxonomy" id="430798"/>
    <lineage>
        <taxon>Bacteria</taxon>
        <taxon>Pseudomonadati</taxon>
        <taxon>Verrucomicrobiota</taxon>
        <taxon>Verrucomicrobiia</taxon>
        <taxon>Verrucomicrobiales</taxon>
        <taxon>Rubritaleaceae</taxon>
        <taxon>Rubritalea</taxon>
    </lineage>
</organism>
<dbReference type="RefSeq" id="WP_377089056.1">
    <property type="nucleotide sequence ID" value="NZ_JBHSJL010000014.1"/>
</dbReference>
<accession>A0ABW4Z9W0</accession>
<evidence type="ECO:0008006" key="4">
    <source>
        <dbReference type="Google" id="ProtNLM"/>
    </source>
</evidence>
<evidence type="ECO:0000256" key="1">
    <source>
        <dbReference type="SAM" id="SignalP"/>
    </source>
</evidence>
<evidence type="ECO:0000313" key="2">
    <source>
        <dbReference type="EMBL" id="MFD2158487.1"/>
    </source>
</evidence>
<sequence>MKPLLSLITLLLSHCLYAESTSWPKRLQNTSALPKVIAHKSDIPPFLYETKSFRFLSDKKLDYHKVREFAKSAESVPAAIKRIPLPLLQLPQSSDAQKPAIHIFSDLENYTRAGGVANSAGYYSGRQKAVFLRADQFIDLPQGRSVNYKLLVHELSHLCNDGFIGYTPAWFYEGNAEYFSAAFIPKGSYQFENMTDRVKNHIKQHLNQSSSISVPPLKQLLTMSSSDWREFNALREPEQVYHLYAISLILTHHFYHQTSNGRSEIKSWLAACQKRSRHSDPFPQLIAENQLSPLETQLTNFWKSKGIKIAFQ</sequence>
<feature type="chain" id="PRO_5045929828" description="DUF1570 domain-containing protein" evidence="1">
    <location>
        <begin position="19"/>
        <end position="312"/>
    </location>
</feature>
<feature type="signal peptide" evidence="1">
    <location>
        <begin position="1"/>
        <end position="18"/>
    </location>
</feature>
<name>A0ABW4Z9W0_9BACT</name>
<dbReference type="EMBL" id="JBHUJB010000025">
    <property type="protein sequence ID" value="MFD2158487.1"/>
    <property type="molecule type" value="Genomic_DNA"/>
</dbReference>
<proteinExistence type="predicted"/>
<dbReference type="Proteomes" id="UP001597389">
    <property type="component" value="Unassembled WGS sequence"/>
</dbReference>
<keyword evidence="3" id="KW-1185">Reference proteome</keyword>
<reference evidence="3" key="1">
    <citation type="journal article" date="2019" name="Int. J. Syst. Evol. Microbiol.">
        <title>The Global Catalogue of Microorganisms (GCM) 10K type strain sequencing project: providing services to taxonomists for standard genome sequencing and annotation.</title>
        <authorList>
            <consortium name="The Broad Institute Genomics Platform"/>
            <consortium name="The Broad Institute Genome Sequencing Center for Infectious Disease"/>
            <person name="Wu L."/>
            <person name="Ma J."/>
        </authorList>
    </citation>
    <scope>NUCLEOTIDE SEQUENCE [LARGE SCALE GENOMIC DNA]</scope>
    <source>
        <strain evidence="3">CCUG 57942</strain>
    </source>
</reference>
<protein>
    <recommendedName>
        <fullName evidence="4">DUF1570 domain-containing protein</fullName>
    </recommendedName>
</protein>